<sequence>MNVINLKRQHNDIIGLVNYVLKEIENNMVEQNIQEIVLNINTITGKLKIHLLNEDKYLYPNLINNTDITLDAFGKRFFEEMKEVTMAYENYKSKYNTANKIKQNIEAFNKDTKQVFKTLMDRIQREENELYPLLR</sequence>
<evidence type="ECO:0000313" key="2">
    <source>
        <dbReference type="EMBL" id="SQB35145.1"/>
    </source>
</evidence>
<gene>
    <name evidence="2" type="ORF">NCTC13028_01761</name>
</gene>
<dbReference type="Pfam" id="PF01814">
    <property type="entry name" value="Hemerythrin"/>
    <property type="match status" value="1"/>
</dbReference>
<dbReference type="Proteomes" id="UP000250223">
    <property type="component" value="Unassembled WGS sequence"/>
</dbReference>
<name>A0A2X2WGJ6_CLOCO</name>
<dbReference type="RefSeq" id="WP_096635248.1">
    <property type="nucleotide sequence ID" value="NZ_JAHLNT010000030.1"/>
</dbReference>
<dbReference type="AlphaFoldDB" id="A0A2X2WGJ6"/>
<protein>
    <submittedName>
        <fullName evidence="2">Hemerythrin HHE cation binding domain-containing protein</fullName>
    </submittedName>
</protein>
<organism evidence="2 3">
    <name type="scientific">Clostridium cochlearium</name>
    <dbReference type="NCBI Taxonomy" id="1494"/>
    <lineage>
        <taxon>Bacteria</taxon>
        <taxon>Bacillati</taxon>
        <taxon>Bacillota</taxon>
        <taxon>Clostridia</taxon>
        <taxon>Eubacteriales</taxon>
        <taxon>Clostridiaceae</taxon>
        <taxon>Clostridium</taxon>
    </lineage>
</organism>
<evidence type="ECO:0000259" key="1">
    <source>
        <dbReference type="Pfam" id="PF01814"/>
    </source>
</evidence>
<dbReference type="InterPro" id="IPR012312">
    <property type="entry name" value="Hemerythrin-like"/>
</dbReference>
<feature type="domain" description="Hemerythrin-like" evidence="1">
    <location>
        <begin position="5"/>
        <end position="134"/>
    </location>
</feature>
<proteinExistence type="predicted"/>
<accession>A0A2X2WGJ6</accession>
<dbReference type="EMBL" id="UAWC01000023">
    <property type="protein sequence ID" value="SQB35145.1"/>
    <property type="molecule type" value="Genomic_DNA"/>
</dbReference>
<evidence type="ECO:0000313" key="3">
    <source>
        <dbReference type="Proteomes" id="UP000250223"/>
    </source>
</evidence>
<reference evidence="2 3" key="1">
    <citation type="submission" date="2018-06" db="EMBL/GenBank/DDBJ databases">
        <authorList>
            <consortium name="Pathogen Informatics"/>
            <person name="Doyle S."/>
        </authorList>
    </citation>
    <scope>NUCLEOTIDE SEQUENCE [LARGE SCALE GENOMIC DNA]</scope>
    <source>
        <strain evidence="2 3">NCTC13028</strain>
    </source>
</reference>